<evidence type="ECO:0000256" key="1">
    <source>
        <dbReference type="SAM" id="SignalP"/>
    </source>
</evidence>
<dbReference type="Proteomes" id="UP001176940">
    <property type="component" value="Unassembled WGS sequence"/>
</dbReference>
<dbReference type="SUPFAM" id="SSF48726">
    <property type="entry name" value="Immunoglobulin"/>
    <property type="match status" value="1"/>
</dbReference>
<keyword evidence="3" id="KW-1185">Reference proteome</keyword>
<gene>
    <name evidence="2" type="ORF">RIMI_LOCUS1645054</name>
</gene>
<name>A0ABN9KWJ3_9NEOB</name>
<evidence type="ECO:0000313" key="2">
    <source>
        <dbReference type="EMBL" id="CAJ0921913.1"/>
    </source>
</evidence>
<protein>
    <recommendedName>
        <fullName evidence="4">Ig-like domain-containing protein</fullName>
    </recommendedName>
</protein>
<dbReference type="EMBL" id="CAUEEQ010002169">
    <property type="protein sequence ID" value="CAJ0921913.1"/>
    <property type="molecule type" value="Genomic_DNA"/>
</dbReference>
<comment type="caution">
    <text evidence="2">The sequence shown here is derived from an EMBL/GenBank/DDBJ whole genome shotgun (WGS) entry which is preliminary data.</text>
</comment>
<dbReference type="Gene3D" id="2.60.40.10">
    <property type="entry name" value="Immunoglobulins"/>
    <property type="match status" value="1"/>
</dbReference>
<dbReference type="InterPro" id="IPR036179">
    <property type="entry name" value="Ig-like_dom_sf"/>
</dbReference>
<keyword evidence="1" id="KW-0732">Signal</keyword>
<organism evidence="2 3">
    <name type="scientific">Ranitomeya imitator</name>
    <name type="common">mimic poison frog</name>
    <dbReference type="NCBI Taxonomy" id="111125"/>
    <lineage>
        <taxon>Eukaryota</taxon>
        <taxon>Metazoa</taxon>
        <taxon>Chordata</taxon>
        <taxon>Craniata</taxon>
        <taxon>Vertebrata</taxon>
        <taxon>Euteleostomi</taxon>
        <taxon>Amphibia</taxon>
        <taxon>Batrachia</taxon>
        <taxon>Anura</taxon>
        <taxon>Neobatrachia</taxon>
        <taxon>Hyloidea</taxon>
        <taxon>Dendrobatidae</taxon>
        <taxon>Dendrobatinae</taxon>
        <taxon>Ranitomeya</taxon>
    </lineage>
</organism>
<feature type="signal peptide" evidence="1">
    <location>
        <begin position="1"/>
        <end position="22"/>
    </location>
</feature>
<proteinExistence type="predicted"/>
<dbReference type="InterPro" id="IPR013783">
    <property type="entry name" value="Ig-like_fold"/>
</dbReference>
<sequence>MTCLSPFPYLFVIHLSLHISLAVKTEDLEGFSYPSNFRIDNHGLLVRQKREGCNLSGSLATCSCNKGYDCVGTLGACTDTECICLTTLPLQRYCIQKHNITVSPDKLFIGDTATITCSFSDGSNVSWYHNSTNISNNAKYSTNFTKQGLVTLCELKIKNLLDSDREYIFVVNSVAKLPPVVVSGTAAGSVYKLPLVDESGTAASEFPSSGTYNCSSTINGTTQTTGTVLNISNVNIVASSNIDTFCDNSTWTIYCCSDNFALFNVTWQTDGAAAKFRIRQVFRYRRSVHCEKLNTIDRAQLFL</sequence>
<accession>A0ABN9KWJ3</accession>
<evidence type="ECO:0000313" key="3">
    <source>
        <dbReference type="Proteomes" id="UP001176940"/>
    </source>
</evidence>
<reference evidence="2" key="1">
    <citation type="submission" date="2023-07" db="EMBL/GenBank/DDBJ databases">
        <authorList>
            <person name="Stuckert A."/>
        </authorList>
    </citation>
    <scope>NUCLEOTIDE SEQUENCE</scope>
</reference>
<evidence type="ECO:0008006" key="4">
    <source>
        <dbReference type="Google" id="ProtNLM"/>
    </source>
</evidence>
<feature type="chain" id="PRO_5046727863" description="Ig-like domain-containing protein" evidence="1">
    <location>
        <begin position="23"/>
        <end position="303"/>
    </location>
</feature>